<evidence type="ECO:0000313" key="4">
    <source>
        <dbReference type="Proteomes" id="UP001164390"/>
    </source>
</evidence>
<dbReference type="RefSeq" id="WP_271634145.1">
    <property type="nucleotide sequence ID" value="NZ_CP094970.1"/>
</dbReference>
<name>A0AA46THM1_9ACTN</name>
<evidence type="ECO:0000256" key="1">
    <source>
        <dbReference type="SAM" id="SignalP"/>
    </source>
</evidence>
<protein>
    <recommendedName>
        <fullName evidence="2">DUF6801 domain-containing protein</fullName>
    </recommendedName>
</protein>
<sequence length="222" mass="23538">MQSVSKSTRTKRISAGVAAACAVALTGGALSAGPVNAQSPSDGARTVTLSKKGVKYMCKATNSVVDQIVGGPQQFLVDGSAKFSGKFKTGTKVTPKGIKLTLILPTKLVKKVRKDLKVKKVKGSADVKFDVKAKPGGITKMPVKGLRSPWRTVPKKGKMRIPTNGKADPYKIKKGTKKLSLLAPKKFKIHANLKPPVLGSVKKTDLKCTFNGKGRKLGSFPL</sequence>
<dbReference type="Pfam" id="PF20611">
    <property type="entry name" value="DUF6801"/>
    <property type="match status" value="1"/>
</dbReference>
<dbReference type="EMBL" id="CP094970">
    <property type="protein sequence ID" value="UYM05331.1"/>
    <property type="molecule type" value="Genomic_DNA"/>
</dbReference>
<feature type="signal peptide" evidence="1">
    <location>
        <begin position="1"/>
        <end position="37"/>
    </location>
</feature>
<dbReference type="InterPro" id="IPR046542">
    <property type="entry name" value="DUF6801"/>
</dbReference>
<evidence type="ECO:0000259" key="2">
    <source>
        <dbReference type="Pfam" id="PF20611"/>
    </source>
</evidence>
<accession>A0AA46THM1</accession>
<dbReference type="AlphaFoldDB" id="A0AA46THM1"/>
<keyword evidence="4" id="KW-1185">Reference proteome</keyword>
<gene>
    <name evidence="3" type="ORF">L0C25_22935</name>
</gene>
<dbReference type="Proteomes" id="UP001164390">
    <property type="component" value="Chromosome"/>
</dbReference>
<feature type="domain" description="DUF6801" evidence="2">
    <location>
        <begin position="56"/>
        <end position="218"/>
    </location>
</feature>
<reference evidence="3" key="1">
    <citation type="submission" date="2022-01" db="EMBL/GenBank/DDBJ databases">
        <title>Nocardioidaceae gen. sp. A5X3R13.</title>
        <authorList>
            <person name="Lopez Marin M.A."/>
            <person name="Uhlik O."/>
        </authorList>
    </citation>
    <scope>NUCLEOTIDE SEQUENCE</scope>
    <source>
        <strain evidence="3">A5X3R13</strain>
    </source>
</reference>
<keyword evidence="1" id="KW-0732">Signal</keyword>
<proteinExistence type="predicted"/>
<organism evidence="3 4">
    <name type="scientific">Solicola gregarius</name>
    <dbReference type="NCBI Taxonomy" id="2908642"/>
    <lineage>
        <taxon>Bacteria</taxon>
        <taxon>Bacillati</taxon>
        <taxon>Actinomycetota</taxon>
        <taxon>Actinomycetes</taxon>
        <taxon>Propionibacteriales</taxon>
        <taxon>Nocardioidaceae</taxon>
        <taxon>Solicola</taxon>
    </lineage>
</organism>
<evidence type="ECO:0000313" key="3">
    <source>
        <dbReference type="EMBL" id="UYM05331.1"/>
    </source>
</evidence>
<dbReference type="KEGG" id="sgrg:L0C25_22935"/>
<feature type="chain" id="PRO_5041435461" description="DUF6801 domain-containing protein" evidence="1">
    <location>
        <begin position="38"/>
        <end position="222"/>
    </location>
</feature>